<evidence type="ECO:0008006" key="4">
    <source>
        <dbReference type="Google" id="ProtNLM"/>
    </source>
</evidence>
<accession>A0ABW1XQW8</accession>
<organism evidence="2 3">
    <name type="scientific">Pseudobowmanella zhangzhouensis</name>
    <dbReference type="NCBI Taxonomy" id="1537679"/>
    <lineage>
        <taxon>Bacteria</taxon>
        <taxon>Pseudomonadati</taxon>
        <taxon>Pseudomonadota</taxon>
        <taxon>Gammaproteobacteria</taxon>
        <taxon>Alteromonadales</taxon>
        <taxon>Alteromonadaceae</taxon>
    </lineage>
</organism>
<keyword evidence="1" id="KW-0732">Signal</keyword>
<proteinExistence type="predicted"/>
<name>A0ABW1XQW8_9ALTE</name>
<keyword evidence="3" id="KW-1185">Reference proteome</keyword>
<feature type="chain" id="PRO_5046911442" description="Autotransporter beta-domain-containing protein" evidence="1">
    <location>
        <begin position="20"/>
        <end position="356"/>
    </location>
</feature>
<feature type="signal peptide" evidence="1">
    <location>
        <begin position="1"/>
        <end position="19"/>
    </location>
</feature>
<comment type="caution">
    <text evidence="2">The sequence shown here is derived from an EMBL/GenBank/DDBJ whole genome shotgun (WGS) entry which is preliminary data.</text>
</comment>
<dbReference type="EMBL" id="JBHSUS010000001">
    <property type="protein sequence ID" value="MFC6441655.1"/>
    <property type="molecule type" value="Genomic_DNA"/>
</dbReference>
<dbReference type="RefSeq" id="WP_131257588.1">
    <property type="nucleotide sequence ID" value="NZ_JBHSUS010000001.1"/>
</dbReference>
<sequence length="356" mass="40158">MPKFLLLIGFFSVVTPSFAQTTEYFLSVDSLSISDTVPVYSYFHQLDGQSQSGNYAFTRNQLKAGVRYPLNAHSQIELSALSRYDYGLTFSPDSFDLFYREKNKLPARENTSSDMDISALELQGEGIELAHVYQDKHWRVVTGLSVVTIARVLDGTLTGQLITDNDSYQGNLFLAQHYTRDTILDRQVSKDRGLGWSLRIGVEWHYDDFAISYQADDITSRIYWDELAFTDASLQPRSVSFDENGLLSVTPNITGDEGYQTHQQSFDALHRLHAQYHLNDKLTLNGEVIHYRQQSLPYMGADFPLADNSRMSVAYGIADKAIAVGVQTAKFSARLQLSNIDYQQARSIGFNIGVTF</sequence>
<evidence type="ECO:0000256" key="1">
    <source>
        <dbReference type="SAM" id="SignalP"/>
    </source>
</evidence>
<evidence type="ECO:0000313" key="2">
    <source>
        <dbReference type="EMBL" id="MFC6441655.1"/>
    </source>
</evidence>
<gene>
    <name evidence="2" type="ORF">ACFP85_15990</name>
</gene>
<protein>
    <recommendedName>
        <fullName evidence="4">Autotransporter beta-domain-containing protein</fullName>
    </recommendedName>
</protein>
<evidence type="ECO:0000313" key="3">
    <source>
        <dbReference type="Proteomes" id="UP001596364"/>
    </source>
</evidence>
<dbReference type="Proteomes" id="UP001596364">
    <property type="component" value="Unassembled WGS sequence"/>
</dbReference>
<reference evidence="3" key="1">
    <citation type="journal article" date="2019" name="Int. J. Syst. Evol. Microbiol.">
        <title>The Global Catalogue of Microorganisms (GCM) 10K type strain sequencing project: providing services to taxonomists for standard genome sequencing and annotation.</title>
        <authorList>
            <consortium name="The Broad Institute Genomics Platform"/>
            <consortium name="The Broad Institute Genome Sequencing Center for Infectious Disease"/>
            <person name="Wu L."/>
            <person name="Ma J."/>
        </authorList>
    </citation>
    <scope>NUCLEOTIDE SEQUENCE [LARGE SCALE GENOMIC DNA]</scope>
    <source>
        <strain evidence="3">CGMCC 1.16031</strain>
    </source>
</reference>